<evidence type="ECO:0000313" key="3">
    <source>
        <dbReference type="Proteomes" id="UP000002945"/>
    </source>
</evidence>
<dbReference type="Pfam" id="PF05168">
    <property type="entry name" value="HEPN"/>
    <property type="match status" value="1"/>
</dbReference>
<gene>
    <name evidence="2" type="ORF">KAOT1_03917</name>
</gene>
<proteinExistence type="predicted"/>
<evidence type="ECO:0000313" key="2">
    <source>
        <dbReference type="EMBL" id="EDP96526.1"/>
    </source>
</evidence>
<dbReference type="SUPFAM" id="SSF81593">
    <property type="entry name" value="Nucleotidyltransferase substrate binding subunit/domain"/>
    <property type="match status" value="1"/>
</dbReference>
<accession>A9DW90</accession>
<keyword evidence="3" id="KW-1185">Reference proteome</keyword>
<dbReference type="EMBL" id="ABIB01000004">
    <property type="protein sequence ID" value="EDP96526.1"/>
    <property type="molecule type" value="Genomic_DNA"/>
</dbReference>
<name>A9DW90_9FLAO</name>
<organism evidence="2 3">
    <name type="scientific">Kordia algicida OT-1</name>
    <dbReference type="NCBI Taxonomy" id="391587"/>
    <lineage>
        <taxon>Bacteria</taxon>
        <taxon>Pseudomonadati</taxon>
        <taxon>Bacteroidota</taxon>
        <taxon>Flavobacteriia</taxon>
        <taxon>Flavobacteriales</taxon>
        <taxon>Flavobacteriaceae</taxon>
        <taxon>Kordia</taxon>
    </lineage>
</organism>
<dbReference type="eggNOG" id="COG2250">
    <property type="taxonomic scope" value="Bacteria"/>
</dbReference>
<dbReference type="RefSeq" id="WP_007093356.1">
    <property type="nucleotide sequence ID" value="NZ_CP142125.1"/>
</dbReference>
<sequence>MNEVKKWINIAKSDIESSKILLENGFYSQSYFHFQQASEKANKAYWLFDGSLQENQLKKISHNQFKPLRKNIVSEKNKIDFLKDFEHKTNMLFNSSLLDKKNIEEYENNLNKALKFIDGFKKTNSFEFEEDQLTQMLEVLEQFREIKIEIPHNFPDLVKQNLKDQIVFLKKFRTENANKQADILIDTLNDKDKFNDYQDSVTNLNRKVIKLLYVSSTFKYCSILTVQHSNTTRYPEGLNGQSPIDVYNENLPIVKNQLSFLKHLNNSLDRLTLLSENYESIKNEEITESIENIKPFKNPDSRWDFFGAKNEADFHNLFVVLKNTHKDVPENIENELINFEKLQQLSYYHYPAYGDAFSRLTRIFEMAVKAKARILNIDLKNSNDREKTLNTLIQEISVGYNNSFRENLNWGRKMRNMNAHPDFSIVYGNMITVPLIRLVNIINDIFRTKEFFEGEIRLLRKINTDYKSFKSGLWKLEHYLIHSVEIAAVRNGYSLWVFYPVMQNYPYYENGNLYKLDPLFSIIKNHNIIDNSLILITYDDLKIELIPTYKSENIEKLKHYQNQIDSTTDNVNKKMEAYKEESLGYQTELFKHLISIY</sequence>
<evidence type="ECO:0000259" key="1">
    <source>
        <dbReference type="Pfam" id="PF05168"/>
    </source>
</evidence>
<feature type="domain" description="HEPN" evidence="1">
    <location>
        <begin position="4"/>
        <end position="52"/>
    </location>
</feature>
<reference evidence="2 3" key="1">
    <citation type="journal article" date="2011" name="J. Bacteriol.">
        <title>Genome sequence of the algicidal bacterium Kordia algicida OT-1.</title>
        <authorList>
            <person name="Lee H.S."/>
            <person name="Kang S.G."/>
            <person name="Kwon K.K."/>
            <person name="Lee J.H."/>
            <person name="Kim S.J."/>
        </authorList>
    </citation>
    <scope>NUCLEOTIDE SEQUENCE [LARGE SCALE GENOMIC DNA]</scope>
    <source>
        <strain evidence="2 3">OT-1</strain>
    </source>
</reference>
<dbReference type="HOGENOM" id="CLU_456925_0_0_10"/>
<comment type="caution">
    <text evidence="2">The sequence shown here is derived from an EMBL/GenBank/DDBJ whole genome shotgun (WGS) entry which is preliminary data.</text>
</comment>
<dbReference type="Proteomes" id="UP000002945">
    <property type="component" value="Unassembled WGS sequence"/>
</dbReference>
<dbReference type="Gene3D" id="1.20.120.330">
    <property type="entry name" value="Nucleotidyltransferases domain 2"/>
    <property type="match status" value="1"/>
</dbReference>
<protein>
    <recommendedName>
        <fullName evidence="1">HEPN domain-containing protein</fullName>
    </recommendedName>
</protein>
<dbReference type="InterPro" id="IPR007842">
    <property type="entry name" value="HEPN_dom"/>
</dbReference>
<dbReference type="AlphaFoldDB" id="A9DW90"/>
<dbReference type="OrthoDB" id="1172980at2"/>